<dbReference type="Proteomes" id="UP000199568">
    <property type="component" value="Unassembled WGS sequence"/>
</dbReference>
<proteinExistence type="predicted"/>
<feature type="coiled-coil region" evidence="1">
    <location>
        <begin position="287"/>
        <end position="321"/>
    </location>
</feature>
<keyword evidence="1" id="KW-0175">Coiled coil</keyword>
<dbReference type="AlphaFoldDB" id="A0A1I0GGM5"/>
<reference evidence="3 4" key="1">
    <citation type="submission" date="2016-10" db="EMBL/GenBank/DDBJ databases">
        <authorList>
            <person name="de Groot N.N."/>
        </authorList>
    </citation>
    <scope>NUCLEOTIDE SEQUENCE [LARGE SCALE GENOMIC DNA]</scope>
    <source>
        <strain evidence="3 4">DSM 18979</strain>
    </source>
</reference>
<evidence type="ECO:0000256" key="2">
    <source>
        <dbReference type="SAM" id="SignalP"/>
    </source>
</evidence>
<evidence type="ECO:0000313" key="3">
    <source>
        <dbReference type="EMBL" id="SET70039.1"/>
    </source>
</evidence>
<feature type="signal peptide" evidence="2">
    <location>
        <begin position="1"/>
        <end position="22"/>
    </location>
</feature>
<organism evidence="3 4">
    <name type="scientific">Natronincola peptidivorans</name>
    <dbReference type="NCBI Taxonomy" id="426128"/>
    <lineage>
        <taxon>Bacteria</taxon>
        <taxon>Bacillati</taxon>
        <taxon>Bacillota</taxon>
        <taxon>Clostridia</taxon>
        <taxon>Peptostreptococcales</taxon>
        <taxon>Natronincolaceae</taxon>
        <taxon>Natronincola</taxon>
    </lineage>
</organism>
<feature type="chain" id="PRO_5038719899" description="DUF5105 domain-containing protein" evidence="2">
    <location>
        <begin position="23"/>
        <end position="324"/>
    </location>
</feature>
<evidence type="ECO:0008006" key="5">
    <source>
        <dbReference type="Google" id="ProtNLM"/>
    </source>
</evidence>
<keyword evidence="4" id="KW-1185">Reference proteome</keyword>
<keyword evidence="2" id="KW-0732">Signal</keyword>
<sequence>MKKIITLTMTIVLLLVMTLSLAGCGGDESATADPVSLVDVTTEQGISLKLPSDLAKQDNGAYANMETGDNAGFGVTEIAGAPLSSATEEDVVALYQSKYDDVVVTSFENGIQINGKEALVSQVNLTTPGGHAITLTLVMVTDDTNNYIGTFIYGKDKTDGALYKNLQACIDSITIAGTPDSTAASAQVGTSVKDDLSEYLYNNFGTVFEPEDRDIIETYEEAILTGDSENFAKALSDTLPAKNNALLEKLKAYTPQTTEVQELHNLFIQAIELRKDAYTQLVVVMAKQSTEAEIDAAFVLLDEYEAKIDEFLTKGESMKKDLGV</sequence>
<evidence type="ECO:0000256" key="1">
    <source>
        <dbReference type="SAM" id="Coils"/>
    </source>
</evidence>
<accession>A0A1I0GGM5</accession>
<gene>
    <name evidence="3" type="ORF">SAMN05660297_03187</name>
</gene>
<name>A0A1I0GGM5_9FIRM</name>
<dbReference type="EMBL" id="FOHU01000021">
    <property type="protein sequence ID" value="SET70039.1"/>
    <property type="molecule type" value="Genomic_DNA"/>
</dbReference>
<protein>
    <recommendedName>
        <fullName evidence="5">DUF5105 domain-containing protein</fullName>
    </recommendedName>
</protein>
<evidence type="ECO:0000313" key="4">
    <source>
        <dbReference type="Proteomes" id="UP000199568"/>
    </source>
</evidence>
<dbReference type="PROSITE" id="PS51257">
    <property type="entry name" value="PROKAR_LIPOPROTEIN"/>
    <property type="match status" value="1"/>
</dbReference>
<dbReference type="RefSeq" id="WP_090446311.1">
    <property type="nucleotide sequence ID" value="NZ_FOHU01000021.1"/>
</dbReference>